<dbReference type="STRING" id="1513271.XM47_07090"/>
<accession>A0A0J8GYF8</accession>
<dbReference type="RefSeq" id="WP_048691123.1">
    <property type="nucleotide sequence ID" value="NZ_KQ130486.1"/>
</dbReference>
<name>A0A0J8GYF8_9ALTE</name>
<dbReference type="Proteomes" id="UP000037600">
    <property type="component" value="Unassembled WGS sequence"/>
</dbReference>
<evidence type="ECO:0000313" key="2">
    <source>
        <dbReference type="Proteomes" id="UP000037600"/>
    </source>
</evidence>
<reference evidence="1 2" key="1">
    <citation type="submission" date="2015-04" db="EMBL/GenBank/DDBJ databases">
        <title>Draft Genome Sequence of the Novel Agar-Digesting Marine Bacterium Q1.</title>
        <authorList>
            <person name="Li Y."/>
            <person name="Li D."/>
            <person name="Chen G."/>
            <person name="Du Z."/>
        </authorList>
    </citation>
    <scope>NUCLEOTIDE SEQUENCE [LARGE SCALE GENOMIC DNA]</scope>
    <source>
        <strain evidence="1 2">Q1</strain>
    </source>
</reference>
<dbReference type="OrthoDB" id="6289717at2"/>
<gene>
    <name evidence="1" type="ORF">XM47_07090</name>
</gene>
<dbReference type="EMBL" id="LAZL01000009">
    <property type="protein sequence ID" value="KMT65763.1"/>
    <property type="molecule type" value="Genomic_DNA"/>
</dbReference>
<protein>
    <submittedName>
        <fullName evidence="1">Uncharacterized protein</fullName>
    </submittedName>
</protein>
<evidence type="ECO:0000313" key="1">
    <source>
        <dbReference type="EMBL" id="KMT65763.1"/>
    </source>
</evidence>
<keyword evidence="2" id="KW-1185">Reference proteome</keyword>
<proteinExistence type="predicted"/>
<sequence>MAVQPKKAKLLDAAQFEKERKKKQQQAAIARQQALIQQKMAALQAAETAEIEAQPTEKSSSKVKIYLLAFLLLTLMVLPYPKVIVYEKLGIVAESVYIPSRFGSKDFFLDANAEVNIDDQQRWLYICNEIQGDQNCQRYDIVEIKGIFSVIGYFISR</sequence>
<dbReference type="AlphaFoldDB" id="A0A0J8GYF8"/>
<organism evidence="1 2">
    <name type="scientific">Catenovulum maritimum</name>
    <dbReference type="NCBI Taxonomy" id="1513271"/>
    <lineage>
        <taxon>Bacteria</taxon>
        <taxon>Pseudomonadati</taxon>
        <taxon>Pseudomonadota</taxon>
        <taxon>Gammaproteobacteria</taxon>
        <taxon>Alteromonadales</taxon>
        <taxon>Alteromonadaceae</taxon>
        <taxon>Catenovulum</taxon>
    </lineage>
</organism>
<comment type="caution">
    <text evidence="1">The sequence shown here is derived from an EMBL/GenBank/DDBJ whole genome shotgun (WGS) entry which is preliminary data.</text>
</comment>